<dbReference type="SUPFAM" id="SSF51445">
    <property type="entry name" value="(Trans)glycosidases"/>
    <property type="match status" value="1"/>
</dbReference>
<proteinExistence type="inferred from homology"/>
<dbReference type="InterPro" id="IPR013783">
    <property type="entry name" value="Ig-like_fold"/>
</dbReference>
<keyword evidence="4" id="KW-0326">Glycosidase</keyword>
<dbReference type="Pfam" id="PF22058">
    <property type="entry name" value="X25_BaPul_like"/>
    <property type="match status" value="3"/>
</dbReference>
<name>A0A6J4P9W7_9ACTN</name>
<dbReference type="InterPro" id="IPR004193">
    <property type="entry name" value="Glyco_hydro_13_N"/>
</dbReference>
<dbReference type="InterPro" id="IPR011839">
    <property type="entry name" value="Pullul_strch"/>
</dbReference>
<dbReference type="Gene3D" id="2.60.40.1130">
    <property type="entry name" value="Rab geranylgeranyltransferase alpha-subunit, insert domain"/>
    <property type="match status" value="1"/>
</dbReference>
<dbReference type="InterPro" id="IPR054409">
    <property type="entry name" value="X25_BaPul-like"/>
</dbReference>
<dbReference type="Pfam" id="PF02922">
    <property type="entry name" value="CBM_48"/>
    <property type="match status" value="1"/>
</dbReference>
<dbReference type="InterPro" id="IPR040671">
    <property type="entry name" value="Pullulanase_N2"/>
</dbReference>
<evidence type="ECO:0000256" key="2">
    <source>
        <dbReference type="SAM" id="SignalP"/>
    </source>
</evidence>
<keyword evidence="2" id="KW-0732">Signal</keyword>
<sequence>MLRRPSPAHPAASRSAWGRALAAALALPLAVGALPAASAVTAAEPDVVVLVGTLQSEIGCPGDWQTDCLESTLAPVDGSPDLYRGTFDVPAGDYAYKVALNGSFDENYGADGEPGGANIALAAAGGPVTFTYDDATKRITAEAADAPAERTATVAGDFQSELGCGGDFVTQCQQTRLQPVEGSPGLYRATFDIPAGSYRYKVVIDESFDEAHPANDVPLVAPGGEVTFTYDDTTKTVTDSVNAAEEPGEEPGAGTRVVTLVGLLQSEVGCPGDWNTECDLTRMQPVAGSPDLYRVSLQLPAGRYEVKVVIDESFAENYGAGGAPGGANIPVNIAEAGTYTFTFDDATKLLTDDVPDPVDAQAGAHWLATGTIAWETSAFPAGTTYQLHTARDGGLVLADGTVTGGTAVELTRDALGGKLTGRFPHLRELEALRVPREAARRAGELLQGQLAVAAVGPDGRVLATSGVQVPGVLDELYAGAARAELGPVFRRGVPSLAVWAPTARSVTLLRFTAGSGGEPVARTPMAAGRDGVWSATGDAGWAGSSYLYEVEVYVPETGRVERNLVTDPYSTALSTNSERSLLVDLADPALAPAGWDRLAKPALAQPEDLAVYELHVRDFSVTDATVPAELRGTYRAFTASGSDGMRRLQGLAAAGVNAVHLLPVNDMATVDEVRANQQQPACDLESFAPDSEQQQACVGAVAARDGFNWGYDPLHYTAPEGSYATDPEGAVRTREFREMVAALNATGMRVVQDVVYNHTSSAGQTGGNDLDRIVPGYYHRLDPTTGAVETSTCCANTATEHVMMGDLVVDSIVTLARTYKLDGFRFDLMGHHPKQNILDVRRALDALTVQRDGVDGKGIYLYGEGWEFGEVAGDARFVQATQDTMGGTGVGTFNDRLRDAVRGGTVLDEDPRAQGFASGLFTDPSGAEVNGTEAEQRERLLLAHDQIKVGLTGNLEGYRFVDRTGATVTGAQVDYEGAPAGYTEDPQEAITYVEAHDNTTLFDALALKLPQDTSMADRVRMQTLALGTTAFGQGVVFWHAGADTLRSKSLDENSYDSGDWFNVLDHTGTDNGFGRGLPPEADNGETWDVARPLLADPALRPAPADIAAASARARELLAIRRSSPLFTLGTARSVQERVSFPTGGPEQTPGVIVMRLDDATGRDLDPAREGLVVVFNASDEATTQAVPGTAGSVWALHPVQAAGADEVVKGSAHDAAAGTFTVPARTVAVFEAP</sequence>
<dbReference type="SUPFAM" id="SSF51011">
    <property type="entry name" value="Glycosyl hydrolase domain"/>
    <property type="match status" value="1"/>
</dbReference>
<keyword evidence="4" id="KW-0378">Hydrolase</keyword>
<dbReference type="GO" id="GO:0051060">
    <property type="term" value="F:pullulanase activity"/>
    <property type="evidence" value="ECO:0007669"/>
    <property type="project" value="InterPro"/>
</dbReference>
<dbReference type="CDD" id="cd12962">
    <property type="entry name" value="X25_BaPul_like"/>
    <property type="match status" value="3"/>
</dbReference>
<dbReference type="GO" id="GO:0005975">
    <property type="term" value="P:carbohydrate metabolic process"/>
    <property type="evidence" value="ECO:0007669"/>
    <property type="project" value="InterPro"/>
</dbReference>
<dbReference type="EMBL" id="CADCUY010000256">
    <property type="protein sequence ID" value="CAA9407517.1"/>
    <property type="molecule type" value="Genomic_DNA"/>
</dbReference>
<dbReference type="InterPro" id="IPR024561">
    <property type="entry name" value="Pullul_strch_C"/>
</dbReference>
<dbReference type="InterPro" id="IPR006047">
    <property type="entry name" value="GH13_cat_dom"/>
</dbReference>
<accession>A0A6J4P9W7</accession>
<protein>
    <submittedName>
        <fullName evidence="4">GH13_13 / GH13_37 / GH13 / GH13_32 / GH13_ 11 / GH13_14</fullName>
        <ecNumber evidence="4">3.2.1.135</ecNumber>
        <ecNumber evidence="4">3.2.1.20</ecNumber>
    </submittedName>
</protein>
<dbReference type="NCBIfam" id="TIGR02103">
    <property type="entry name" value="pullul_strch"/>
    <property type="match status" value="1"/>
</dbReference>
<comment type="similarity">
    <text evidence="1">Belongs to the glycosyl hydrolase 13 family.</text>
</comment>
<dbReference type="EC" id="3.2.1.135" evidence="4"/>
<organism evidence="4">
    <name type="scientific">uncultured Quadrisphaera sp</name>
    <dbReference type="NCBI Taxonomy" id="904978"/>
    <lineage>
        <taxon>Bacteria</taxon>
        <taxon>Bacillati</taxon>
        <taxon>Actinomycetota</taxon>
        <taxon>Actinomycetes</taxon>
        <taxon>Kineosporiales</taxon>
        <taxon>Kineosporiaceae</taxon>
        <taxon>Quadrisphaera</taxon>
        <taxon>environmental samples</taxon>
    </lineage>
</organism>
<dbReference type="GO" id="GO:0031216">
    <property type="term" value="F:neopullulanase activity"/>
    <property type="evidence" value="ECO:0007669"/>
    <property type="project" value="UniProtKB-EC"/>
</dbReference>
<dbReference type="EC" id="3.2.1.20" evidence="4"/>
<dbReference type="AlphaFoldDB" id="A0A6J4P9W7"/>
<evidence type="ECO:0000313" key="4">
    <source>
        <dbReference type="EMBL" id="CAA9407517.1"/>
    </source>
</evidence>
<gene>
    <name evidence="4" type="ORF">AVDCRST_MAG35-1246</name>
</gene>
<evidence type="ECO:0000256" key="1">
    <source>
        <dbReference type="ARBA" id="ARBA00008061"/>
    </source>
</evidence>
<evidence type="ECO:0000259" key="3">
    <source>
        <dbReference type="SMART" id="SM00642"/>
    </source>
</evidence>
<dbReference type="InterPro" id="IPR014756">
    <property type="entry name" value="Ig_E-set"/>
</dbReference>
<reference evidence="4" key="1">
    <citation type="submission" date="2020-02" db="EMBL/GenBank/DDBJ databases">
        <authorList>
            <person name="Meier V. D."/>
        </authorList>
    </citation>
    <scope>NUCLEOTIDE SEQUENCE</scope>
    <source>
        <strain evidence="4">AVDCRST_MAG35</strain>
    </source>
</reference>
<dbReference type="InterPro" id="IPR013780">
    <property type="entry name" value="Glyco_hydro_b"/>
</dbReference>
<dbReference type="InterPro" id="IPR017853">
    <property type="entry name" value="GH"/>
</dbReference>
<dbReference type="SMART" id="SM00642">
    <property type="entry name" value="Aamy"/>
    <property type="match status" value="1"/>
</dbReference>
<feature type="chain" id="PRO_5026784522" evidence="2">
    <location>
        <begin position="43"/>
        <end position="1233"/>
    </location>
</feature>
<dbReference type="Gene3D" id="3.20.20.80">
    <property type="entry name" value="Glycosidases"/>
    <property type="match status" value="1"/>
</dbReference>
<dbReference type="CDD" id="cd11341">
    <property type="entry name" value="AmyAc_Pullulanase_LD-like"/>
    <property type="match status" value="1"/>
</dbReference>
<feature type="domain" description="Glycosyl hydrolase family 13 catalytic" evidence="3">
    <location>
        <begin position="631"/>
        <end position="1074"/>
    </location>
</feature>
<dbReference type="Gene3D" id="2.60.40.10">
    <property type="entry name" value="Immunoglobulins"/>
    <property type="match status" value="4"/>
</dbReference>
<dbReference type="Pfam" id="PF11852">
    <property type="entry name" value="Pullul_strch_C"/>
    <property type="match status" value="1"/>
</dbReference>
<dbReference type="Pfam" id="PF17967">
    <property type="entry name" value="Pullulanase_N2"/>
    <property type="match status" value="1"/>
</dbReference>
<dbReference type="Gene3D" id="2.60.40.1180">
    <property type="entry name" value="Golgi alpha-mannosidase II"/>
    <property type="match status" value="1"/>
</dbReference>
<feature type="signal peptide" evidence="2">
    <location>
        <begin position="1"/>
        <end position="42"/>
    </location>
</feature>
<dbReference type="GO" id="GO:0004558">
    <property type="term" value="F:alpha-1,4-glucosidase activity"/>
    <property type="evidence" value="ECO:0007669"/>
    <property type="project" value="UniProtKB-EC"/>
</dbReference>
<dbReference type="PANTHER" id="PTHR43002">
    <property type="entry name" value="GLYCOGEN DEBRANCHING ENZYME"/>
    <property type="match status" value="1"/>
</dbReference>
<dbReference type="SUPFAM" id="SSF81296">
    <property type="entry name" value="E set domains"/>
    <property type="match status" value="2"/>
</dbReference>
<dbReference type="CDD" id="cd02860">
    <property type="entry name" value="E_set_Pullulanase"/>
    <property type="match status" value="1"/>
</dbReference>